<keyword evidence="2" id="KW-1185">Reference proteome</keyword>
<proteinExistence type="predicted"/>
<organism evidence="1 2">
    <name type="scientific">Pantoea ananatis (strain LMG 20103)</name>
    <dbReference type="NCBI Taxonomy" id="706191"/>
    <lineage>
        <taxon>Bacteria</taxon>
        <taxon>Pseudomonadati</taxon>
        <taxon>Pseudomonadota</taxon>
        <taxon>Gammaproteobacteria</taxon>
        <taxon>Enterobacterales</taxon>
        <taxon>Erwiniaceae</taxon>
        <taxon>Pantoea</taxon>
    </lineage>
</organism>
<dbReference type="Proteomes" id="UP000001702">
    <property type="component" value="Chromosome"/>
</dbReference>
<dbReference type="EMBL" id="CP001875">
    <property type="protein sequence ID" value="ADD79253.1"/>
    <property type="molecule type" value="Genomic_DNA"/>
</dbReference>
<protein>
    <recommendedName>
        <fullName evidence="3">DUF4865 domain-containing protein</fullName>
    </recommendedName>
</protein>
<dbReference type="AlphaFoldDB" id="D4GFD3"/>
<dbReference type="Gene3D" id="3.30.70.100">
    <property type="match status" value="1"/>
</dbReference>
<dbReference type="Pfam" id="PF16157">
    <property type="entry name" value="DUF4865"/>
    <property type="match status" value="1"/>
</dbReference>
<dbReference type="HOGENOM" id="CLU_087283_0_0_6"/>
<evidence type="ECO:0000313" key="2">
    <source>
        <dbReference type="Proteomes" id="UP000001702"/>
    </source>
</evidence>
<dbReference type="KEGG" id="pam:PANA_4086"/>
<dbReference type="eggNOG" id="COG2329">
    <property type="taxonomic scope" value="Bacteria"/>
</dbReference>
<gene>
    <name evidence="1" type="ordered locus">PANA_4086</name>
</gene>
<name>D4GFD3_PANAM</name>
<accession>D4GFD3</accession>
<evidence type="ECO:0008006" key="3">
    <source>
        <dbReference type="Google" id="ProtNLM"/>
    </source>
</evidence>
<dbReference type="STRING" id="706191.PANA_4086"/>
<reference evidence="1 2" key="1">
    <citation type="journal article" date="2010" name="J. Bacteriol.">
        <title>Genome sequence of Pantoea ananatis LMG20103, the causative agent of Eucalyptus blight and dieback.</title>
        <authorList>
            <person name="De Maayer P."/>
            <person name="Chan W.Y."/>
            <person name="Venter S.N."/>
            <person name="Toth I.K."/>
            <person name="Birch P.R."/>
            <person name="Joubert F."/>
            <person name="Coutinho T.A."/>
        </authorList>
    </citation>
    <scope>NUCLEOTIDE SEQUENCE [LARGE SCALE GENOMIC DNA]</scope>
    <source>
        <strain evidence="1 2">LMG 20103</strain>
    </source>
</reference>
<evidence type="ECO:0000313" key="1">
    <source>
        <dbReference type="EMBL" id="ADD79253.1"/>
    </source>
</evidence>
<sequence length="195" mass="22065">MGRCLTWRIFPNFKEKTMLAMQYRFVLPADYDMTIIQRRIDDNGYKMAGFPGLIFKAWLYACKAKGPTNTDENVYAPFYLWQDAESMHCFLSGAGFKKLTEDFGWPQVHTFPVLSARLSPEMVQAGFASLNVSTVPAYADLAGLTQPPKQAGALARVSALDTFHWRHIDFCLWTTAPAQDSGHFQRYQVGHLSVP</sequence>
<dbReference type="InterPro" id="IPR032349">
    <property type="entry name" value="DUF4865"/>
</dbReference>